<dbReference type="EMBL" id="JAHQIW010001715">
    <property type="protein sequence ID" value="KAJ1353458.1"/>
    <property type="molecule type" value="Genomic_DNA"/>
</dbReference>
<dbReference type="AlphaFoldDB" id="A0AAD5QIM0"/>
<organism evidence="1 2">
    <name type="scientific">Parelaphostrongylus tenuis</name>
    <name type="common">Meningeal worm</name>
    <dbReference type="NCBI Taxonomy" id="148309"/>
    <lineage>
        <taxon>Eukaryota</taxon>
        <taxon>Metazoa</taxon>
        <taxon>Ecdysozoa</taxon>
        <taxon>Nematoda</taxon>
        <taxon>Chromadorea</taxon>
        <taxon>Rhabditida</taxon>
        <taxon>Rhabditina</taxon>
        <taxon>Rhabditomorpha</taxon>
        <taxon>Strongyloidea</taxon>
        <taxon>Metastrongylidae</taxon>
        <taxon>Parelaphostrongylus</taxon>
    </lineage>
</organism>
<reference evidence="1" key="1">
    <citation type="submission" date="2021-06" db="EMBL/GenBank/DDBJ databases">
        <title>Parelaphostrongylus tenuis whole genome reference sequence.</title>
        <authorList>
            <person name="Garwood T.J."/>
            <person name="Larsen P.A."/>
            <person name="Fountain-Jones N.M."/>
            <person name="Garbe J.R."/>
            <person name="Macchietto M.G."/>
            <person name="Kania S.A."/>
            <person name="Gerhold R.W."/>
            <person name="Richards J.E."/>
            <person name="Wolf T.M."/>
        </authorList>
    </citation>
    <scope>NUCLEOTIDE SEQUENCE</scope>
    <source>
        <strain evidence="1">MNPRO001-30</strain>
        <tissue evidence="1">Meninges</tissue>
    </source>
</reference>
<keyword evidence="2" id="KW-1185">Reference proteome</keyword>
<proteinExistence type="predicted"/>
<evidence type="ECO:0000313" key="2">
    <source>
        <dbReference type="Proteomes" id="UP001196413"/>
    </source>
</evidence>
<comment type="caution">
    <text evidence="1">The sequence shown here is derived from an EMBL/GenBank/DDBJ whole genome shotgun (WGS) entry which is preliminary data.</text>
</comment>
<protein>
    <submittedName>
        <fullName evidence="1">Uncharacterized protein</fullName>
    </submittedName>
</protein>
<evidence type="ECO:0000313" key="1">
    <source>
        <dbReference type="EMBL" id="KAJ1353458.1"/>
    </source>
</evidence>
<name>A0AAD5QIM0_PARTN</name>
<sequence length="70" mass="7932">MNNLDNEAFAMSNDTIKARVLLRHYWRKGLSQRAAVGEINKVEGKAQHPLLDAGFSSQQLGRVYDELVEM</sequence>
<gene>
    <name evidence="1" type="ORF">KIN20_010094</name>
</gene>
<accession>A0AAD5QIM0</accession>
<dbReference type="Proteomes" id="UP001196413">
    <property type="component" value="Unassembled WGS sequence"/>
</dbReference>